<feature type="non-terminal residue" evidence="3">
    <location>
        <position position="258"/>
    </location>
</feature>
<keyword evidence="1" id="KW-0472">Membrane</keyword>
<accession>X0VMG5</accession>
<gene>
    <name evidence="3" type="ORF">S01H1_54711</name>
</gene>
<proteinExistence type="predicted"/>
<reference evidence="3" key="1">
    <citation type="journal article" date="2014" name="Front. Microbiol.">
        <title>High frequency of phylogenetically diverse reductive dehalogenase-homologous genes in deep subseafloor sedimentary metagenomes.</title>
        <authorList>
            <person name="Kawai M."/>
            <person name="Futagami T."/>
            <person name="Toyoda A."/>
            <person name="Takaki Y."/>
            <person name="Nishi S."/>
            <person name="Hori S."/>
            <person name="Arai W."/>
            <person name="Tsubouchi T."/>
            <person name="Morono Y."/>
            <person name="Uchiyama I."/>
            <person name="Ito T."/>
            <person name="Fujiyama A."/>
            <person name="Inagaki F."/>
            <person name="Takami H."/>
        </authorList>
    </citation>
    <scope>NUCLEOTIDE SEQUENCE</scope>
    <source>
        <strain evidence="3">Expedition CK06-06</strain>
    </source>
</reference>
<name>X0VMG5_9ZZZZ</name>
<dbReference type="EMBL" id="BARS01035515">
    <property type="protein sequence ID" value="GAG19415.1"/>
    <property type="molecule type" value="Genomic_DNA"/>
</dbReference>
<evidence type="ECO:0000313" key="3">
    <source>
        <dbReference type="EMBL" id="GAG19415.1"/>
    </source>
</evidence>
<comment type="caution">
    <text evidence="3">The sequence shown here is derived from an EMBL/GenBank/DDBJ whole genome shotgun (WGS) entry which is preliminary data.</text>
</comment>
<dbReference type="InterPro" id="IPR013783">
    <property type="entry name" value="Ig-like_fold"/>
</dbReference>
<evidence type="ECO:0000256" key="1">
    <source>
        <dbReference type="SAM" id="Phobius"/>
    </source>
</evidence>
<protein>
    <recommendedName>
        <fullName evidence="2">Two component regulator three Y domain-containing protein</fullName>
    </recommendedName>
</protein>
<keyword evidence="1" id="KW-0812">Transmembrane</keyword>
<dbReference type="InterPro" id="IPR011123">
    <property type="entry name" value="Y_Y_Y"/>
</dbReference>
<organism evidence="3">
    <name type="scientific">marine sediment metagenome</name>
    <dbReference type="NCBI Taxonomy" id="412755"/>
    <lineage>
        <taxon>unclassified sequences</taxon>
        <taxon>metagenomes</taxon>
        <taxon>ecological metagenomes</taxon>
    </lineage>
</organism>
<feature type="transmembrane region" description="Helical" evidence="1">
    <location>
        <begin position="18"/>
        <end position="35"/>
    </location>
</feature>
<feature type="domain" description="Two component regulator three Y" evidence="2">
    <location>
        <begin position="101"/>
        <end position="150"/>
    </location>
</feature>
<dbReference type="Pfam" id="PF07495">
    <property type="entry name" value="Y_Y_Y"/>
    <property type="match status" value="1"/>
</dbReference>
<evidence type="ECO:0000259" key="2">
    <source>
        <dbReference type="Pfam" id="PF07495"/>
    </source>
</evidence>
<keyword evidence="1" id="KW-1133">Transmembrane helix</keyword>
<feature type="non-terminal residue" evidence="3">
    <location>
        <position position="1"/>
    </location>
</feature>
<sequence>LSKKESYAMINILNKKKIIILSFSLIVIVVSLFIYNNYTIESTTNHENDTTSFDAEDSDENDVISEDIDFPNTIILSWPDDVIDYNNVTFTWTGEDDITQTEDILYSYKLEGETNTWSSWTTQTSKTYINLPNGAYTFFVKAKDQAGNTDLIPIEELFTVNVVNDEPETKTYYVYWPIVAKNLPLNNTYFAGKKQPFLKIISFPQNNLKQTRFQLSWEDDITSPLFHFGKDILTFSIKSSEDTEIYSEKSRGKGTLCF</sequence>
<dbReference type="Gene3D" id="2.60.40.10">
    <property type="entry name" value="Immunoglobulins"/>
    <property type="match status" value="1"/>
</dbReference>
<dbReference type="AlphaFoldDB" id="X0VMG5"/>